<dbReference type="AlphaFoldDB" id="A0A0K1W0J3"/>
<feature type="transmembrane region" description="Helical" evidence="1">
    <location>
        <begin position="35"/>
        <end position="55"/>
    </location>
</feature>
<accession>A0A0K1W0J3</accession>
<evidence type="ECO:0000256" key="1">
    <source>
        <dbReference type="SAM" id="Phobius"/>
    </source>
</evidence>
<dbReference type="STRING" id="216942.SLITO_v1c01590"/>
<feature type="transmembrane region" description="Helical" evidence="1">
    <location>
        <begin position="84"/>
        <end position="103"/>
    </location>
</feature>
<dbReference type="EMBL" id="CP012357">
    <property type="protein sequence ID" value="AKX33825.1"/>
    <property type="molecule type" value="Genomic_DNA"/>
</dbReference>
<organism evidence="2 3">
    <name type="scientific">Spiroplasma litorale</name>
    <dbReference type="NCBI Taxonomy" id="216942"/>
    <lineage>
        <taxon>Bacteria</taxon>
        <taxon>Bacillati</taxon>
        <taxon>Mycoplasmatota</taxon>
        <taxon>Mollicutes</taxon>
        <taxon>Entomoplasmatales</taxon>
        <taxon>Spiroplasmataceae</taxon>
        <taxon>Spiroplasma</taxon>
    </lineage>
</organism>
<feature type="transmembrane region" description="Helical" evidence="1">
    <location>
        <begin position="149"/>
        <end position="172"/>
    </location>
</feature>
<gene>
    <name evidence="2" type="ORF">SLITO_v1c01590</name>
</gene>
<dbReference type="PATRIC" id="fig|216942.3.peg.159"/>
<dbReference type="Proteomes" id="UP000067476">
    <property type="component" value="Chromosome"/>
</dbReference>
<keyword evidence="1" id="KW-0812">Transmembrane</keyword>
<keyword evidence="3" id="KW-1185">Reference proteome</keyword>
<feature type="transmembrane region" description="Helical" evidence="1">
    <location>
        <begin position="109"/>
        <end position="128"/>
    </location>
</feature>
<keyword evidence="1" id="KW-0472">Membrane</keyword>
<dbReference type="RefSeq" id="WP_075057922.1">
    <property type="nucleotide sequence ID" value="NZ_CP012357.1"/>
</dbReference>
<name>A0A0K1W0J3_9MOLU</name>
<feature type="transmembrane region" description="Helical" evidence="1">
    <location>
        <begin position="12"/>
        <end position="29"/>
    </location>
</feature>
<keyword evidence="1" id="KW-1133">Transmembrane helix</keyword>
<dbReference type="KEGG" id="sll:SLITO_v1c01590"/>
<proteinExistence type="predicted"/>
<sequence>MKYKNKNIRKTTILILVAIFLSFLSHLKLEFIYTFIQVFLSLSLYAIYLIIRFNFWKCIIIRQKAMIEQNYNEIKNKNLKNDRLYFLVNIFFLTLIFPSNIIYFDPYVLFNSISILISILWFICLEVNKKNFVIMKHRIDNIKIEITKFYAFNFILFLIFFKKLTIKIAQIIKLLTKYFIFKHFVKESYFIYKFKISKLNKVKLISYEDSF</sequence>
<reference evidence="2 3" key="1">
    <citation type="journal article" date="2015" name="Genome Announc.">
        <title>Complete Genome Sequence of Spiroplasma litorale TN-1T (DSM 21781), a Bacterium Isolated from a Green-Eyed Horsefly (Tabanus nigrovittatus).</title>
        <authorList>
            <person name="Lo W.S."/>
            <person name="Lai Y.C."/>
            <person name="Lien Y.W."/>
            <person name="Wang T.H."/>
            <person name="Kuo C.H."/>
        </authorList>
    </citation>
    <scope>NUCLEOTIDE SEQUENCE [LARGE SCALE GENOMIC DNA]</scope>
    <source>
        <strain evidence="2 3">TN-1</strain>
    </source>
</reference>
<protein>
    <submittedName>
        <fullName evidence="2">Uncharacterized protein</fullName>
    </submittedName>
</protein>
<evidence type="ECO:0000313" key="3">
    <source>
        <dbReference type="Proteomes" id="UP000067476"/>
    </source>
</evidence>
<evidence type="ECO:0000313" key="2">
    <source>
        <dbReference type="EMBL" id="AKX33825.1"/>
    </source>
</evidence>